<dbReference type="PANTHER" id="PTHR43673:SF10">
    <property type="entry name" value="NADH DEHYDROGENASE_NAD(P)H NITROREDUCTASE XCC3605-RELATED"/>
    <property type="match status" value="1"/>
</dbReference>
<gene>
    <name evidence="4" type="ORF">HQ35_05885</name>
</gene>
<dbReference type="EMBL" id="JQJD01000043">
    <property type="protein sequence ID" value="KGN80224.1"/>
    <property type="molecule type" value="Genomic_DNA"/>
</dbReference>
<comment type="similarity">
    <text evidence="1">Belongs to the nitroreductase family.</text>
</comment>
<dbReference type="CDD" id="cd02151">
    <property type="entry name" value="nitroreductase"/>
    <property type="match status" value="1"/>
</dbReference>
<evidence type="ECO:0000259" key="3">
    <source>
        <dbReference type="Pfam" id="PF00881"/>
    </source>
</evidence>
<dbReference type="InterPro" id="IPR029479">
    <property type="entry name" value="Nitroreductase"/>
</dbReference>
<feature type="domain" description="Nitroreductase" evidence="3">
    <location>
        <begin position="68"/>
        <end position="155"/>
    </location>
</feature>
<dbReference type="STRING" id="36874.HQ34_00600"/>
<sequence>MKDLKLIDAIRTRRSIRIYHKDLPVTEEQLALIIEAGLRAPSSMNRHTTRFLIIEDREMLTALGALREKGCAFLADVPVAVVLLSSPEDCALWMADAALAAGYMQLQAWDMGLGSCWAEVDGRFRPDGEPSEEYVRRLLDIPSDLKVVCVLGFGHVNGDAPERPIDSLKWEKVHRGSLDKSYK</sequence>
<feature type="domain" description="Nitroreductase" evidence="3">
    <location>
        <begin position="10"/>
        <end position="60"/>
    </location>
</feature>
<evidence type="ECO:0000313" key="4">
    <source>
        <dbReference type="EMBL" id="KGN80224.1"/>
    </source>
</evidence>
<dbReference type="InterPro" id="IPR000415">
    <property type="entry name" value="Nitroreductase-like"/>
</dbReference>
<dbReference type="SUPFAM" id="SSF55469">
    <property type="entry name" value="FMN-dependent nitroreductase-like"/>
    <property type="match status" value="1"/>
</dbReference>
<dbReference type="Proteomes" id="UP000030125">
    <property type="component" value="Unassembled WGS sequence"/>
</dbReference>
<dbReference type="Pfam" id="PF00881">
    <property type="entry name" value="Nitroreductase"/>
    <property type="match status" value="2"/>
</dbReference>
<evidence type="ECO:0000256" key="1">
    <source>
        <dbReference type="ARBA" id="ARBA00007118"/>
    </source>
</evidence>
<keyword evidence="2" id="KW-0560">Oxidoreductase</keyword>
<protein>
    <recommendedName>
        <fullName evidence="3">Nitroreductase domain-containing protein</fullName>
    </recommendedName>
</protein>
<accession>A0A0A2EV79</accession>
<comment type="caution">
    <text evidence="4">The sequence shown here is derived from an EMBL/GenBank/DDBJ whole genome shotgun (WGS) entry which is preliminary data.</text>
</comment>
<dbReference type="GO" id="GO:0016491">
    <property type="term" value="F:oxidoreductase activity"/>
    <property type="evidence" value="ECO:0007669"/>
    <property type="project" value="UniProtKB-KW"/>
</dbReference>
<dbReference type="eggNOG" id="COG0778">
    <property type="taxonomic scope" value="Bacteria"/>
</dbReference>
<organism evidence="4 5">
    <name type="scientific">Porphyromonas cangingivalis</name>
    <dbReference type="NCBI Taxonomy" id="36874"/>
    <lineage>
        <taxon>Bacteria</taxon>
        <taxon>Pseudomonadati</taxon>
        <taxon>Bacteroidota</taxon>
        <taxon>Bacteroidia</taxon>
        <taxon>Bacteroidales</taxon>
        <taxon>Porphyromonadaceae</taxon>
        <taxon>Porphyromonas</taxon>
    </lineage>
</organism>
<name>A0A0A2EV79_PORCN</name>
<proteinExistence type="inferred from homology"/>
<dbReference type="AlphaFoldDB" id="A0A0A2EV79"/>
<dbReference type="PANTHER" id="PTHR43673">
    <property type="entry name" value="NAD(P)H NITROREDUCTASE YDGI-RELATED"/>
    <property type="match status" value="1"/>
</dbReference>
<evidence type="ECO:0000256" key="2">
    <source>
        <dbReference type="ARBA" id="ARBA00023002"/>
    </source>
</evidence>
<dbReference type="Gene3D" id="3.40.109.10">
    <property type="entry name" value="NADH Oxidase"/>
    <property type="match status" value="1"/>
</dbReference>
<keyword evidence="5" id="KW-1185">Reference proteome</keyword>
<dbReference type="OrthoDB" id="9809288at2"/>
<evidence type="ECO:0000313" key="5">
    <source>
        <dbReference type="Proteomes" id="UP000030125"/>
    </source>
</evidence>
<dbReference type="RefSeq" id="WP_036851720.1">
    <property type="nucleotide sequence ID" value="NZ_JQJD01000043.1"/>
</dbReference>
<reference evidence="4 5" key="1">
    <citation type="submission" date="2014-08" db="EMBL/GenBank/DDBJ databases">
        <title>Porphyromonas cangingivalis strain:COT-109_OH1386 Genome sequencing.</title>
        <authorList>
            <person name="Wallis C."/>
            <person name="Deusch O."/>
            <person name="O'Flynn C."/>
            <person name="Davis I."/>
            <person name="Jospin G."/>
            <person name="Darling A.E."/>
            <person name="Coil D.A."/>
            <person name="Alexiev A."/>
            <person name="Horsfall A."/>
            <person name="Kirkwood N."/>
            <person name="Harris S."/>
            <person name="Eisen J.A."/>
        </authorList>
    </citation>
    <scope>NUCLEOTIDE SEQUENCE [LARGE SCALE GENOMIC DNA]</scope>
    <source>
        <strain evidence="5">COT-109 OH1386</strain>
    </source>
</reference>